<comment type="caution">
    <text evidence="1">The sequence shown here is derived from an EMBL/GenBank/DDBJ whole genome shotgun (WGS) entry which is preliminary data.</text>
</comment>
<protein>
    <submittedName>
        <fullName evidence="1">Uncharacterized protein</fullName>
    </submittedName>
</protein>
<organism evidence="1 2">
    <name type="scientific">Blastocystis sp. subtype 1 (strain ATCC 50177 / NandII)</name>
    <dbReference type="NCBI Taxonomy" id="478820"/>
    <lineage>
        <taxon>Eukaryota</taxon>
        <taxon>Sar</taxon>
        <taxon>Stramenopiles</taxon>
        <taxon>Bigyra</taxon>
        <taxon>Opalozoa</taxon>
        <taxon>Opalinata</taxon>
        <taxon>Blastocystidae</taxon>
        <taxon>Blastocystis</taxon>
    </lineage>
</organism>
<evidence type="ECO:0000313" key="1">
    <source>
        <dbReference type="EMBL" id="OAO16744.1"/>
    </source>
</evidence>
<name>A0A196SLF6_BLAHN</name>
<dbReference type="AlphaFoldDB" id="A0A196SLF6"/>
<gene>
    <name evidence="1" type="ORF">AV274_1535</name>
</gene>
<accession>A0A196SLF6</accession>
<dbReference type="Proteomes" id="UP000078348">
    <property type="component" value="Unassembled WGS sequence"/>
</dbReference>
<proteinExistence type="predicted"/>
<dbReference type="EMBL" id="LXWW01000064">
    <property type="protein sequence ID" value="OAO16744.1"/>
    <property type="molecule type" value="Genomic_DNA"/>
</dbReference>
<sequence>REEEVDARSVWEKLKSAPLLPPGSAKKPVQLEMKKDVNRLLGLNEATVGGSDCYKSESGYSVAF</sequence>
<dbReference type="OrthoDB" id="10027144at2759"/>
<keyword evidence="2" id="KW-1185">Reference proteome</keyword>
<reference evidence="1 2" key="1">
    <citation type="submission" date="2016-05" db="EMBL/GenBank/DDBJ databases">
        <title>Nuclear genome of Blastocystis sp. subtype 1 NandII.</title>
        <authorList>
            <person name="Gentekaki E."/>
            <person name="Curtis B."/>
            <person name="Stairs C."/>
            <person name="Eme L."/>
            <person name="Herman E."/>
            <person name="Klimes V."/>
            <person name="Arias M.C."/>
            <person name="Elias M."/>
            <person name="Hilliou F."/>
            <person name="Klute M."/>
            <person name="Malik S.-B."/>
            <person name="Pightling A."/>
            <person name="Rachubinski R."/>
            <person name="Salas D."/>
            <person name="Schlacht A."/>
            <person name="Suga H."/>
            <person name="Archibald J."/>
            <person name="Ball S.G."/>
            <person name="Clark G."/>
            <person name="Dacks J."/>
            <person name="Van Der Giezen M."/>
            <person name="Tsaousis A."/>
            <person name="Roger A."/>
        </authorList>
    </citation>
    <scope>NUCLEOTIDE SEQUENCE [LARGE SCALE GENOMIC DNA]</scope>
    <source>
        <strain evidence="2">ATCC 50177 / NandII</strain>
    </source>
</reference>
<feature type="non-terminal residue" evidence="1">
    <location>
        <position position="1"/>
    </location>
</feature>
<evidence type="ECO:0000313" key="2">
    <source>
        <dbReference type="Proteomes" id="UP000078348"/>
    </source>
</evidence>